<dbReference type="RefSeq" id="WP_051479686.1">
    <property type="nucleotide sequence ID" value="NZ_ARZY01000009.1"/>
</dbReference>
<name>W7QZE0_9ALTE</name>
<proteinExistence type="predicted"/>
<protein>
    <submittedName>
        <fullName evidence="3">Agarase</fullName>
    </submittedName>
</protein>
<dbReference type="PATRIC" id="fig|1328313.3.peg.1374"/>
<dbReference type="Proteomes" id="UP000019276">
    <property type="component" value="Unassembled WGS sequence"/>
</dbReference>
<dbReference type="InterPro" id="IPR008964">
    <property type="entry name" value="Invasin/intimin_cell_adhesion"/>
</dbReference>
<gene>
    <name evidence="3" type="ORF">DS2_06706</name>
</gene>
<dbReference type="eggNOG" id="COG5492">
    <property type="taxonomic scope" value="Bacteria"/>
</dbReference>
<dbReference type="GO" id="GO:0000272">
    <property type="term" value="P:polysaccharide catabolic process"/>
    <property type="evidence" value="ECO:0007669"/>
    <property type="project" value="InterPro"/>
</dbReference>
<dbReference type="Gene3D" id="4.10.1080.10">
    <property type="entry name" value="TSP type-3 repeat"/>
    <property type="match status" value="1"/>
</dbReference>
<organism evidence="3 4">
    <name type="scientific">Catenovulum agarivorans DS-2</name>
    <dbReference type="NCBI Taxonomy" id="1328313"/>
    <lineage>
        <taxon>Bacteria</taxon>
        <taxon>Pseudomonadati</taxon>
        <taxon>Pseudomonadota</taxon>
        <taxon>Gammaproteobacteria</taxon>
        <taxon>Alteromonadales</taxon>
        <taxon>Alteromonadaceae</taxon>
        <taxon>Catenovulum</taxon>
    </lineage>
</organism>
<dbReference type="SUPFAM" id="SSF63446">
    <property type="entry name" value="Type I dockerin domain"/>
    <property type="match status" value="1"/>
</dbReference>
<dbReference type="Pfam" id="PF18040">
    <property type="entry name" value="BPA_C"/>
    <property type="match status" value="1"/>
</dbReference>
<evidence type="ECO:0000259" key="2">
    <source>
        <dbReference type="SMART" id="SM00635"/>
    </source>
</evidence>
<evidence type="ECO:0000313" key="3">
    <source>
        <dbReference type="EMBL" id="EWH10720.1"/>
    </source>
</evidence>
<evidence type="ECO:0000256" key="1">
    <source>
        <dbReference type="SAM" id="SignalP"/>
    </source>
</evidence>
<dbReference type="PROSITE" id="PS00018">
    <property type="entry name" value="EF_HAND_1"/>
    <property type="match status" value="1"/>
</dbReference>
<dbReference type="GO" id="GO:0005509">
    <property type="term" value="F:calcium ion binding"/>
    <property type="evidence" value="ECO:0007669"/>
    <property type="project" value="InterPro"/>
</dbReference>
<dbReference type="Gene3D" id="2.60.40.1080">
    <property type="match status" value="1"/>
</dbReference>
<dbReference type="STRING" id="1328313.DS2_06706"/>
<dbReference type="SMART" id="SM00635">
    <property type="entry name" value="BID_2"/>
    <property type="match status" value="1"/>
</dbReference>
<comment type="caution">
    <text evidence="3">The sequence shown here is derived from an EMBL/GenBank/DDBJ whole genome shotgun (WGS) entry which is preliminary data.</text>
</comment>
<feature type="chain" id="PRO_5004898635" evidence="1">
    <location>
        <begin position="26"/>
        <end position="1207"/>
    </location>
</feature>
<dbReference type="OrthoDB" id="6374680at2"/>
<accession>W7QZE0</accession>
<reference evidence="3 4" key="1">
    <citation type="journal article" date="2014" name="Genome Announc.">
        <title>Draft Genome Sequence of the Agar-Degrading Bacterium Catenovulum sp. Strain DS-2, Isolated from Intestines of Haliotis diversicolor.</title>
        <authorList>
            <person name="Shan D."/>
            <person name="Li X."/>
            <person name="Gu Z."/>
            <person name="Wei G."/>
            <person name="Gao Z."/>
            <person name="Shao Z."/>
        </authorList>
    </citation>
    <scope>NUCLEOTIDE SEQUENCE [LARGE SCALE GENOMIC DNA]</scope>
    <source>
        <strain evidence="3 4">DS-2</strain>
    </source>
</reference>
<dbReference type="Gene3D" id="2.60.120.1200">
    <property type="match status" value="1"/>
</dbReference>
<dbReference type="CDD" id="cd21510">
    <property type="entry name" value="agarase_cat"/>
    <property type="match status" value="1"/>
</dbReference>
<keyword evidence="4" id="KW-1185">Reference proteome</keyword>
<dbReference type="Pfam" id="PF02368">
    <property type="entry name" value="Big_2"/>
    <property type="match status" value="1"/>
</dbReference>
<dbReference type="EMBL" id="ARZY01000009">
    <property type="protein sequence ID" value="EWH10720.1"/>
    <property type="molecule type" value="Genomic_DNA"/>
</dbReference>
<dbReference type="SUPFAM" id="SSF49373">
    <property type="entry name" value="Invasin/intimin cell-adhesion fragments"/>
    <property type="match status" value="1"/>
</dbReference>
<dbReference type="InterPro" id="IPR036439">
    <property type="entry name" value="Dockerin_dom_sf"/>
</dbReference>
<dbReference type="Pfam" id="PF18206">
    <property type="entry name" value="Porphyrn_cat_1"/>
    <property type="match status" value="1"/>
</dbReference>
<sequence>MTYYRTKALAITTGLLLSMSAETFAQTQTDINLNVQHSVGGVAEFDRKKFITLHATLSESGWTGEEEKLQYMMDELNVYFGRDNGSIMWNLNQATEDPERPGYVDPTYMATKGKQARINAYGKQLADRHQFDDHNDVMVGGQTSSFWLGRSTKPCCGKEGWEIAGADAIGEYVGHFLNEFYRNDGEDPSMGQARPKLFEVLNEPLYELIDGEADSHVTPLEVFEYHNDVATAVRKFNDSTLIGGYTTAFPIFEERDFARWDERMKLFMDTSGEYMDFFSIHIYDFNNLGNDGKVNFKGGRLEATFDMMEHYSALRLGEVKPLVISEYAGRDHKLEKNYWSSYRDWQSIKAISPLLLSQMDRPNLILKSIPFINVKAIWGTADGIPYNWRLLRQENENADGLSGDWVFSDVVKFYELWSDVEGTRVESRTTNPDVLIDTYVNDNKAYVILSNLNYSPETVYLNLFGENDNNISQIKVKHLHLSGGKVVLDETTQSTSLESFTLDTEATAIIEYTFDSALAINQTAEENKYYAQSYNQQIIANQSIQFNINDVVTSQYGDATLRLGIGRDLDKSRQPIVKVNGVQIDVPTNFSGDDQQNRPAFFSLLEIPVPYNLLTEENTLEVKFNDDGGRVSSAVLQVMNFSADIRAKTSAVTGVAISHHGHFLATGETVQIEGTALPFFANNTQVTFSVDNPAVASISSDGLLTALNPGQVIVTATSVEGGLTAQSTITVEQPAEASFSFDDINKYRTAEYTAGETLDVTTHFEAGTGSTVSDKFGGVQYLLRELTSSWQVVKDIAVTDYSAVGQQRGTSSVNIPLHGVTATENLPEGNFYFLFIRFANTEGVTKTVQLARLNIKPDPNVVPAMLSLDDPSIYQTSSYVANSTLPVTVNFEAGTGETVTNQFGGVQFFLRLIDTSTGSWQVLQDVTISSADAIGQQNGQATANLSLAGLTPTADLPTSQFYFLWARFNSSDGNNYSIGGVSPIEIIEPSIAPSVTFDDPTKYSSTTYLTSGSMDLTTNIEAGSGNVISEKLGGVKVFLRELRPNWTVVKDVIVYDSSVIGEQTVSSTVSIPLGGLTPTHQLPAGNFYFLYVQFASSNGQTYNNGIARLNIDSDFDNDGIGDLLDTDDDNDGTPDATDTFPFDAVYGVLGDFDGDQDIDRKDISFFVRALRNPSLIRPEFDFNGDGKVHQSDVSRLRNLCTRPRCAE</sequence>
<evidence type="ECO:0000313" key="4">
    <source>
        <dbReference type="Proteomes" id="UP000019276"/>
    </source>
</evidence>
<dbReference type="SUPFAM" id="SSF51445">
    <property type="entry name" value="(Trans)glycosidases"/>
    <property type="match status" value="1"/>
</dbReference>
<dbReference type="InterPro" id="IPR028974">
    <property type="entry name" value="TSP_type-3_rpt"/>
</dbReference>
<dbReference type="SMR" id="W7QZE0"/>
<dbReference type="InterPro" id="IPR040527">
    <property type="entry name" value="Beta-sand_Porphyrn"/>
</dbReference>
<dbReference type="InterPro" id="IPR003343">
    <property type="entry name" value="Big_2"/>
</dbReference>
<feature type="domain" description="BIG2" evidence="2">
    <location>
        <begin position="651"/>
        <end position="728"/>
    </location>
</feature>
<dbReference type="InterPro" id="IPR041224">
    <property type="entry name" value="BPA_C"/>
</dbReference>
<dbReference type="InterPro" id="IPR017853">
    <property type="entry name" value="GH"/>
</dbReference>
<keyword evidence="1" id="KW-0732">Signal</keyword>
<dbReference type="InterPro" id="IPR018247">
    <property type="entry name" value="EF_Hand_1_Ca_BS"/>
</dbReference>
<dbReference type="AlphaFoldDB" id="W7QZE0"/>
<dbReference type="Gene3D" id="3.20.20.80">
    <property type="entry name" value="Glycosidases"/>
    <property type="match status" value="1"/>
</dbReference>
<feature type="signal peptide" evidence="1">
    <location>
        <begin position="1"/>
        <end position="25"/>
    </location>
</feature>